<proteinExistence type="predicted"/>
<name>A0A0E9SP37_ANGAN</name>
<protein>
    <submittedName>
        <fullName evidence="1">Uncharacterized protein</fullName>
    </submittedName>
</protein>
<dbReference type="EMBL" id="GBXM01065501">
    <property type="protein sequence ID" value="JAH43076.1"/>
    <property type="molecule type" value="Transcribed_RNA"/>
</dbReference>
<reference evidence="1" key="1">
    <citation type="submission" date="2014-11" db="EMBL/GenBank/DDBJ databases">
        <authorList>
            <person name="Amaro Gonzalez C."/>
        </authorList>
    </citation>
    <scope>NUCLEOTIDE SEQUENCE</scope>
</reference>
<dbReference type="AlphaFoldDB" id="A0A0E9SP37"/>
<evidence type="ECO:0000313" key="1">
    <source>
        <dbReference type="EMBL" id="JAH43076.1"/>
    </source>
</evidence>
<organism evidence="1">
    <name type="scientific">Anguilla anguilla</name>
    <name type="common">European freshwater eel</name>
    <name type="synonym">Muraena anguilla</name>
    <dbReference type="NCBI Taxonomy" id="7936"/>
    <lineage>
        <taxon>Eukaryota</taxon>
        <taxon>Metazoa</taxon>
        <taxon>Chordata</taxon>
        <taxon>Craniata</taxon>
        <taxon>Vertebrata</taxon>
        <taxon>Euteleostomi</taxon>
        <taxon>Actinopterygii</taxon>
        <taxon>Neopterygii</taxon>
        <taxon>Teleostei</taxon>
        <taxon>Anguilliformes</taxon>
        <taxon>Anguillidae</taxon>
        <taxon>Anguilla</taxon>
    </lineage>
</organism>
<accession>A0A0E9SP37</accession>
<reference evidence="1" key="2">
    <citation type="journal article" date="2015" name="Fish Shellfish Immunol.">
        <title>Early steps in the European eel (Anguilla anguilla)-Vibrio vulnificus interaction in the gills: Role of the RtxA13 toxin.</title>
        <authorList>
            <person name="Callol A."/>
            <person name="Pajuelo D."/>
            <person name="Ebbesson L."/>
            <person name="Teles M."/>
            <person name="MacKenzie S."/>
            <person name="Amaro C."/>
        </authorList>
    </citation>
    <scope>NUCLEOTIDE SEQUENCE</scope>
</reference>
<sequence length="33" mass="3956">MLMLRQQKPITRDMFMFKRQKITTVTIAKLSIS</sequence>